<gene>
    <name evidence="1" type="ORF">NCTC10661_03059</name>
</gene>
<comment type="caution">
    <text evidence="1">The sequence shown here is derived from an EMBL/GenBank/DDBJ whole genome shotgun (WGS) entry which is preliminary data.</text>
</comment>
<organism evidence="1 2">
    <name type="scientific">Burkholderia cepacia</name>
    <name type="common">Pseudomonas cepacia</name>
    <dbReference type="NCBI Taxonomy" id="292"/>
    <lineage>
        <taxon>Bacteria</taxon>
        <taxon>Pseudomonadati</taxon>
        <taxon>Pseudomonadota</taxon>
        <taxon>Betaproteobacteria</taxon>
        <taxon>Burkholderiales</taxon>
        <taxon>Burkholderiaceae</taxon>
        <taxon>Burkholderia</taxon>
        <taxon>Burkholderia cepacia complex</taxon>
    </lineage>
</organism>
<sequence>MRPGQYIILARLTGTIRFNLLERRHPRVENLSSIEIFFARGPIVTLSFVAQENPPSNFDPNNYFLRRDDPLARLVTFFY</sequence>
<proteinExistence type="predicted"/>
<evidence type="ECO:0000313" key="1">
    <source>
        <dbReference type="EMBL" id="SPV19700.1"/>
    </source>
</evidence>
<protein>
    <submittedName>
        <fullName evidence="1">Uncharacterized protein</fullName>
    </submittedName>
</protein>
<dbReference type="AlphaFoldDB" id="A0AAE8NEA9"/>
<dbReference type="EMBL" id="UARD01000014">
    <property type="protein sequence ID" value="SPV19700.1"/>
    <property type="molecule type" value="Genomic_DNA"/>
</dbReference>
<reference evidence="1 2" key="1">
    <citation type="submission" date="2018-06" db="EMBL/GenBank/DDBJ databases">
        <authorList>
            <consortium name="Pathogen Informatics"/>
            <person name="Doyle S."/>
        </authorList>
    </citation>
    <scope>NUCLEOTIDE SEQUENCE [LARGE SCALE GENOMIC DNA]</scope>
    <source>
        <strain evidence="1 2">NCTC10661</strain>
    </source>
</reference>
<name>A0AAE8NEA9_BURCE</name>
<dbReference type="Proteomes" id="UP000250416">
    <property type="component" value="Unassembled WGS sequence"/>
</dbReference>
<evidence type="ECO:0000313" key="2">
    <source>
        <dbReference type="Proteomes" id="UP000250416"/>
    </source>
</evidence>
<accession>A0AAE8NEA9</accession>